<keyword evidence="5" id="KW-0813">Transport</keyword>
<organism evidence="21 22">
    <name type="scientific">Streptomyces albus</name>
    <dbReference type="NCBI Taxonomy" id="1888"/>
    <lineage>
        <taxon>Bacteria</taxon>
        <taxon>Bacillati</taxon>
        <taxon>Actinomycetota</taxon>
        <taxon>Actinomycetes</taxon>
        <taxon>Kitasatosporales</taxon>
        <taxon>Streptomycetaceae</taxon>
        <taxon>Streptomyces</taxon>
    </lineage>
</organism>
<dbReference type="EMBL" id="RCIY01000044">
    <property type="protein sequence ID" value="TGG85483.1"/>
    <property type="molecule type" value="Genomic_DNA"/>
</dbReference>
<evidence type="ECO:0000256" key="14">
    <source>
        <dbReference type="ARBA" id="ARBA00023004"/>
    </source>
</evidence>
<dbReference type="GO" id="GO:0016491">
    <property type="term" value="F:oxidoreductase activity"/>
    <property type="evidence" value="ECO:0007669"/>
    <property type="project" value="InterPro"/>
</dbReference>
<feature type="transmembrane region" description="Helical" evidence="19">
    <location>
        <begin position="335"/>
        <end position="360"/>
    </location>
</feature>
<evidence type="ECO:0000256" key="9">
    <source>
        <dbReference type="ARBA" id="ARBA00022692"/>
    </source>
</evidence>
<feature type="transmembrane region" description="Helical" evidence="19">
    <location>
        <begin position="412"/>
        <end position="435"/>
    </location>
</feature>
<keyword evidence="12" id="KW-0249">Electron transport</keyword>
<evidence type="ECO:0000256" key="1">
    <source>
        <dbReference type="ARBA" id="ARBA00001971"/>
    </source>
</evidence>
<keyword evidence="8" id="KW-0679">Respiratory chain</keyword>
<comment type="caution">
    <text evidence="21">The sequence shown here is derived from an EMBL/GenBank/DDBJ whole genome shotgun (WGS) entry which is preliminary data.</text>
</comment>
<evidence type="ECO:0000256" key="10">
    <source>
        <dbReference type="ARBA" id="ARBA00022723"/>
    </source>
</evidence>
<evidence type="ECO:0000256" key="17">
    <source>
        <dbReference type="ARBA" id="ARBA00029568"/>
    </source>
</evidence>
<keyword evidence="7" id="KW-0349">Heme</keyword>
<dbReference type="GeneID" id="75180416"/>
<evidence type="ECO:0000256" key="11">
    <source>
        <dbReference type="ARBA" id="ARBA00022967"/>
    </source>
</evidence>
<evidence type="ECO:0000256" key="15">
    <source>
        <dbReference type="ARBA" id="ARBA00023136"/>
    </source>
</evidence>
<protein>
    <recommendedName>
        <fullName evidence="4">Cytochrome bc1 complex cytochrome b subunit</fullName>
        <ecNumber evidence="3">7.1.1.8</ecNumber>
    </recommendedName>
    <alternativeName>
        <fullName evidence="17">Cytochrome bc1 reductase complex subunit QcrB</fullName>
    </alternativeName>
</protein>
<dbReference type="GO" id="GO:0022904">
    <property type="term" value="P:respiratory electron transport chain"/>
    <property type="evidence" value="ECO:0007669"/>
    <property type="project" value="InterPro"/>
</dbReference>
<feature type="transmembrane region" description="Helical" evidence="19">
    <location>
        <begin position="381"/>
        <end position="400"/>
    </location>
</feature>
<evidence type="ECO:0000313" key="22">
    <source>
        <dbReference type="Proteomes" id="UP000298111"/>
    </source>
</evidence>
<dbReference type="Pfam" id="PF13631">
    <property type="entry name" value="Cytochrom_B_N_2"/>
    <property type="match status" value="1"/>
</dbReference>
<feature type="compositionally biased region" description="Basic residues" evidence="18">
    <location>
        <begin position="569"/>
        <end position="580"/>
    </location>
</feature>
<gene>
    <name evidence="21" type="ORF">D8771_09890</name>
</gene>
<feature type="transmembrane region" description="Helical" evidence="19">
    <location>
        <begin position="117"/>
        <end position="138"/>
    </location>
</feature>
<comment type="cofactor">
    <cofactor evidence="1">
        <name>heme</name>
        <dbReference type="ChEBI" id="CHEBI:30413"/>
    </cofactor>
</comment>
<dbReference type="GO" id="GO:0046872">
    <property type="term" value="F:metal ion binding"/>
    <property type="evidence" value="ECO:0007669"/>
    <property type="project" value="UniProtKB-KW"/>
</dbReference>
<dbReference type="EC" id="7.1.1.8" evidence="3"/>
<dbReference type="InterPro" id="IPR005797">
    <property type="entry name" value="Cyt_b/b6_N"/>
</dbReference>
<dbReference type="Gene3D" id="1.20.810.10">
    <property type="entry name" value="Cytochrome Bc1 Complex, Chain C"/>
    <property type="match status" value="1"/>
</dbReference>
<dbReference type="InterPro" id="IPR016174">
    <property type="entry name" value="Di-haem_cyt_TM"/>
</dbReference>
<dbReference type="Proteomes" id="UP000298111">
    <property type="component" value="Unassembled WGS sequence"/>
</dbReference>
<feature type="transmembrane region" description="Helical" evidence="19">
    <location>
        <begin position="150"/>
        <end position="170"/>
    </location>
</feature>
<dbReference type="FunFam" id="1.20.810.10:FF:000007">
    <property type="entry name" value="Ubiquinol-cytochrome C reductase B subunit"/>
    <property type="match status" value="1"/>
</dbReference>
<feature type="transmembrane region" description="Helical" evidence="19">
    <location>
        <begin position="271"/>
        <end position="293"/>
    </location>
</feature>
<keyword evidence="10" id="KW-0479">Metal-binding</keyword>
<keyword evidence="13 19" id="KW-1133">Transmembrane helix</keyword>
<keyword evidence="9 19" id="KW-0812">Transmembrane</keyword>
<evidence type="ECO:0000256" key="4">
    <source>
        <dbReference type="ARBA" id="ARBA00016116"/>
    </source>
</evidence>
<dbReference type="AlphaFoldDB" id="A0A8H1LJE6"/>
<evidence type="ECO:0000256" key="6">
    <source>
        <dbReference type="ARBA" id="ARBA00022475"/>
    </source>
</evidence>
<dbReference type="GO" id="GO:0008121">
    <property type="term" value="F:quinol-cytochrome-c reductase activity"/>
    <property type="evidence" value="ECO:0007669"/>
    <property type="project" value="UniProtKB-EC"/>
</dbReference>
<feature type="region of interest" description="Disordered" evidence="18">
    <location>
        <begin position="528"/>
        <end position="580"/>
    </location>
</feature>
<name>A0A8H1LJE6_9ACTN</name>
<dbReference type="PROSITE" id="PS51002">
    <property type="entry name" value="CYTB_NTER"/>
    <property type="match status" value="1"/>
</dbReference>
<keyword evidence="14" id="KW-0408">Iron</keyword>
<feature type="transmembrane region" description="Helical" evidence="19">
    <location>
        <begin position="54"/>
        <end position="73"/>
    </location>
</feature>
<keyword evidence="15 19" id="KW-0472">Membrane</keyword>
<evidence type="ECO:0000313" key="21">
    <source>
        <dbReference type="EMBL" id="TGG85483.1"/>
    </source>
</evidence>
<evidence type="ECO:0000256" key="18">
    <source>
        <dbReference type="SAM" id="MobiDB-lite"/>
    </source>
</evidence>
<evidence type="ECO:0000259" key="20">
    <source>
        <dbReference type="PROSITE" id="PS51002"/>
    </source>
</evidence>
<evidence type="ECO:0000256" key="16">
    <source>
        <dbReference type="ARBA" id="ARBA00029351"/>
    </source>
</evidence>
<evidence type="ECO:0000256" key="2">
    <source>
        <dbReference type="ARBA" id="ARBA00004651"/>
    </source>
</evidence>
<keyword evidence="6" id="KW-1003">Cell membrane</keyword>
<comment type="catalytic activity">
    <reaction evidence="16">
        <text>a quinol + 2 Fe(III)-[cytochrome c](out) = a quinone + 2 Fe(II)-[cytochrome c](out) + 2 H(+)(out)</text>
        <dbReference type="Rhea" id="RHEA:11484"/>
        <dbReference type="Rhea" id="RHEA-COMP:10350"/>
        <dbReference type="Rhea" id="RHEA-COMP:14399"/>
        <dbReference type="ChEBI" id="CHEBI:15378"/>
        <dbReference type="ChEBI" id="CHEBI:24646"/>
        <dbReference type="ChEBI" id="CHEBI:29033"/>
        <dbReference type="ChEBI" id="CHEBI:29034"/>
        <dbReference type="ChEBI" id="CHEBI:132124"/>
        <dbReference type="EC" id="7.1.1.8"/>
    </reaction>
</comment>
<evidence type="ECO:0000256" key="12">
    <source>
        <dbReference type="ARBA" id="ARBA00022982"/>
    </source>
</evidence>
<dbReference type="RefSeq" id="WP_135566878.1">
    <property type="nucleotide sequence ID" value="NZ_BNEJ01000031.1"/>
</dbReference>
<dbReference type="SUPFAM" id="SSF81342">
    <property type="entry name" value="Transmembrane di-heme cytochromes"/>
    <property type="match status" value="1"/>
</dbReference>
<feature type="transmembrane region" description="Helical" evidence="19">
    <location>
        <begin position="218"/>
        <end position="241"/>
    </location>
</feature>
<accession>A0A8H1LJE6</accession>
<evidence type="ECO:0000256" key="19">
    <source>
        <dbReference type="SAM" id="Phobius"/>
    </source>
</evidence>
<reference evidence="21 22" key="1">
    <citation type="submission" date="2018-10" db="EMBL/GenBank/DDBJ databases">
        <title>Isolation of pseudouridimycin from Streptomyces albus DSM 40763.</title>
        <authorList>
            <person name="Rosenqvist P."/>
            <person name="Metsae-Ketelae M."/>
            <person name="Virta P."/>
        </authorList>
    </citation>
    <scope>NUCLEOTIDE SEQUENCE [LARGE SCALE GENOMIC DNA]</scope>
    <source>
        <strain evidence="21 22">DSM 40763</strain>
    </source>
</reference>
<evidence type="ECO:0000256" key="7">
    <source>
        <dbReference type="ARBA" id="ARBA00022617"/>
    </source>
</evidence>
<keyword evidence="11" id="KW-1278">Translocase</keyword>
<feature type="transmembrane region" description="Helical" evidence="19">
    <location>
        <begin position="182"/>
        <end position="206"/>
    </location>
</feature>
<evidence type="ECO:0000256" key="13">
    <source>
        <dbReference type="ARBA" id="ARBA00022989"/>
    </source>
</evidence>
<dbReference type="PANTHER" id="PTHR19271:SF16">
    <property type="entry name" value="CYTOCHROME B"/>
    <property type="match status" value="1"/>
</dbReference>
<comment type="subcellular location">
    <subcellularLocation>
        <location evidence="2">Cell membrane</location>
        <topology evidence="2">Multi-pass membrane protein</topology>
    </subcellularLocation>
</comment>
<feature type="region of interest" description="Disordered" evidence="18">
    <location>
        <begin position="452"/>
        <end position="475"/>
    </location>
</feature>
<feature type="domain" description="Cytochrome b/b6 N-terminal region profile" evidence="20">
    <location>
        <begin position="21"/>
        <end position="247"/>
    </location>
</feature>
<evidence type="ECO:0000256" key="5">
    <source>
        <dbReference type="ARBA" id="ARBA00022448"/>
    </source>
</evidence>
<proteinExistence type="predicted"/>
<dbReference type="InterPro" id="IPR027387">
    <property type="entry name" value="Cytb/b6-like_sf"/>
</dbReference>
<sequence>MTHSRARAARRAALRKAAERGFRGADDRLPVAAGGRVLLRKAFPEHWSFLLGELALYSFVVLLITGVYLTLFFDPDMTQIRYQGPYEPMRGQLVSTAYDSALRISFEIRGGLLVRQIHHWSALIFLAAIGVHMLRIFFTGAFRKPRDVNWLVGMTLFVLALAEGFTGYSLPDDLLSGIGLRIAQGIMLSIPVVGTYVALFVFGGQFPGHEIIERLYPMHILLLPGLLVALVVVHLILVVYLQHTQWSGPGRTDKNVVGHAMVPQFAARSTGLFFTLAGIITVLGAVAQINPIWDYGPYEPSQVSTAAQPDWYVGFLEGSLRLMPPFETNLFGHTVMWNVLVPAVILPALLFGLLYAYPFFERWITGGTETPHVCDRPRNRPVRTGLGVAGVTFYAVLLLAGGNDVIAEAFGVSLNGLTWCFRVALVLAPPLAFVLTKRLCLSLQKQDAERVTHGEETSRVRQSVEGTFGADHEPLPQSERFRLAAQRFPRPLEAGEGAGRIARLRAALSRWYYRDAVSPAWQAVDRHRERAQAAVSGARPREGGPAGRPKPAPSPARAVRRLVSGRSARTGKRIRRPRRR</sequence>
<dbReference type="GO" id="GO:0005886">
    <property type="term" value="C:plasma membrane"/>
    <property type="evidence" value="ECO:0007669"/>
    <property type="project" value="UniProtKB-SubCell"/>
</dbReference>
<dbReference type="PANTHER" id="PTHR19271">
    <property type="entry name" value="CYTOCHROME B"/>
    <property type="match status" value="1"/>
</dbReference>
<evidence type="ECO:0000256" key="3">
    <source>
        <dbReference type="ARBA" id="ARBA00012951"/>
    </source>
</evidence>
<evidence type="ECO:0000256" key="8">
    <source>
        <dbReference type="ARBA" id="ARBA00022660"/>
    </source>
</evidence>